<gene>
    <name evidence="2" type="ORF">BXZ70DRAFT_1011585</name>
</gene>
<proteinExistence type="predicted"/>
<dbReference type="SUPFAM" id="SSF58100">
    <property type="entry name" value="Bacterial hemolysins"/>
    <property type="match status" value="1"/>
</dbReference>
<protein>
    <submittedName>
        <fullName evidence="2">Uncharacterized protein</fullName>
    </submittedName>
</protein>
<organism evidence="2 3">
    <name type="scientific">Cristinia sonorae</name>
    <dbReference type="NCBI Taxonomy" id="1940300"/>
    <lineage>
        <taxon>Eukaryota</taxon>
        <taxon>Fungi</taxon>
        <taxon>Dikarya</taxon>
        <taxon>Basidiomycota</taxon>
        <taxon>Agaricomycotina</taxon>
        <taxon>Agaricomycetes</taxon>
        <taxon>Agaricomycetidae</taxon>
        <taxon>Agaricales</taxon>
        <taxon>Pleurotineae</taxon>
        <taxon>Stephanosporaceae</taxon>
        <taxon>Cristinia</taxon>
    </lineage>
</organism>
<feature type="coiled-coil region" evidence="1">
    <location>
        <begin position="192"/>
        <end position="226"/>
    </location>
</feature>
<sequence>MGDILPEYSQYHEELHKLINDPPTLSDASLINASEGITAAASGQASESELIDEISKMTGATAGVDKSFLDVAKLFLSVRNALSSPDVQADMRKIEDRWNAHHQSYKNLLWSSRTVAGKAQAAADDFSREFVVFLGDDTESIEGKKREIRHYITELEKDSKAAESMSQGFADLHTGIVSLVEDWRALVKKHDIDAISARLDSLQAEKDTLSRTLEDLKAKVSQLSIAIDMTWGSSGSMKIMFMLAPFWAFRVTYKGFSLSDMMRQLESATKERDDVSVRLSRKQGELLSAVGQLYQVRALHGTLQKSEGDIDSIIARVAGIAKIWAMIRTDIQAISEKLDYVVGTESERLFKTRLNAAAKLYALLGKALYKYQIMVTTDHPAFVGMVLQ</sequence>
<comment type="caution">
    <text evidence="2">The sequence shown here is derived from an EMBL/GenBank/DDBJ whole genome shotgun (WGS) entry which is preliminary data.</text>
</comment>
<name>A0A8K0UIH9_9AGAR</name>
<dbReference type="OrthoDB" id="3023291at2759"/>
<dbReference type="AlphaFoldDB" id="A0A8K0UIH9"/>
<accession>A0A8K0UIH9</accession>
<dbReference type="EMBL" id="JAEVFJ010000040">
    <property type="protein sequence ID" value="KAH8087879.1"/>
    <property type="molecule type" value="Genomic_DNA"/>
</dbReference>
<dbReference type="Proteomes" id="UP000813824">
    <property type="component" value="Unassembled WGS sequence"/>
</dbReference>
<evidence type="ECO:0000313" key="3">
    <source>
        <dbReference type="Proteomes" id="UP000813824"/>
    </source>
</evidence>
<dbReference type="Gene3D" id="1.20.1170.10">
    <property type="match status" value="1"/>
</dbReference>
<reference evidence="2" key="1">
    <citation type="journal article" date="2021" name="New Phytol.">
        <title>Evolutionary innovations through gain and loss of genes in the ectomycorrhizal Boletales.</title>
        <authorList>
            <person name="Wu G."/>
            <person name="Miyauchi S."/>
            <person name="Morin E."/>
            <person name="Kuo A."/>
            <person name="Drula E."/>
            <person name="Varga T."/>
            <person name="Kohler A."/>
            <person name="Feng B."/>
            <person name="Cao Y."/>
            <person name="Lipzen A."/>
            <person name="Daum C."/>
            <person name="Hundley H."/>
            <person name="Pangilinan J."/>
            <person name="Johnson J."/>
            <person name="Barry K."/>
            <person name="LaButti K."/>
            <person name="Ng V."/>
            <person name="Ahrendt S."/>
            <person name="Min B."/>
            <person name="Choi I.G."/>
            <person name="Park H."/>
            <person name="Plett J.M."/>
            <person name="Magnuson J."/>
            <person name="Spatafora J.W."/>
            <person name="Nagy L.G."/>
            <person name="Henrissat B."/>
            <person name="Grigoriev I.V."/>
            <person name="Yang Z.L."/>
            <person name="Xu J."/>
            <person name="Martin F.M."/>
        </authorList>
    </citation>
    <scope>NUCLEOTIDE SEQUENCE</scope>
    <source>
        <strain evidence="2">KKN 215</strain>
    </source>
</reference>
<keyword evidence="1" id="KW-0175">Coiled coil</keyword>
<evidence type="ECO:0000256" key="1">
    <source>
        <dbReference type="SAM" id="Coils"/>
    </source>
</evidence>
<evidence type="ECO:0000313" key="2">
    <source>
        <dbReference type="EMBL" id="KAH8087879.1"/>
    </source>
</evidence>
<keyword evidence="3" id="KW-1185">Reference proteome</keyword>